<dbReference type="AlphaFoldDB" id="A0A9X3SA44"/>
<proteinExistence type="inferred from homology"/>
<evidence type="ECO:0000256" key="10">
    <source>
        <dbReference type="SAM" id="Phobius"/>
    </source>
</evidence>
<feature type="transmembrane region" description="Helical" evidence="10">
    <location>
        <begin position="247"/>
        <end position="263"/>
    </location>
</feature>
<dbReference type="GO" id="GO:0015232">
    <property type="term" value="F:heme transmembrane transporter activity"/>
    <property type="evidence" value="ECO:0007669"/>
    <property type="project" value="InterPro"/>
</dbReference>
<evidence type="ECO:0000256" key="2">
    <source>
        <dbReference type="ARBA" id="ARBA00009186"/>
    </source>
</evidence>
<keyword evidence="8 10" id="KW-0472">Membrane</keyword>
<comment type="function">
    <text evidence="9">Required for the biogenesis of c-type cytochromes. Possible subunit of a heme lyase.</text>
</comment>
<accession>A0A9X3SA44</accession>
<dbReference type="PANTHER" id="PTHR43653:SF1">
    <property type="entry name" value="CYTOCHROME C-TYPE BIOGENESIS PROTEIN CCMF"/>
    <property type="match status" value="1"/>
</dbReference>
<feature type="transmembrane region" description="Helical" evidence="10">
    <location>
        <begin position="176"/>
        <end position="196"/>
    </location>
</feature>
<feature type="transmembrane region" description="Helical" evidence="10">
    <location>
        <begin position="447"/>
        <end position="468"/>
    </location>
</feature>
<dbReference type="Proteomes" id="UP001149140">
    <property type="component" value="Unassembled WGS sequence"/>
</dbReference>
<evidence type="ECO:0000313" key="14">
    <source>
        <dbReference type="Proteomes" id="UP001149140"/>
    </source>
</evidence>
<keyword evidence="7 10" id="KW-1133">Transmembrane helix</keyword>
<feature type="domain" description="Cytochrome c-type biogenesis protein CcmF C-terminal" evidence="12">
    <location>
        <begin position="313"/>
        <end position="622"/>
    </location>
</feature>
<dbReference type="Pfam" id="PF16327">
    <property type="entry name" value="CcmF_C"/>
    <property type="match status" value="1"/>
</dbReference>
<evidence type="ECO:0000256" key="3">
    <source>
        <dbReference type="ARBA" id="ARBA00022475"/>
    </source>
</evidence>
<keyword evidence="5 10" id="KW-0812">Transmembrane</keyword>
<evidence type="ECO:0000259" key="12">
    <source>
        <dbReference type="Pfam" id="PF16327"/>
    </source>
</evidence>
<dbReference type="RefSeq" id="WP_270044874.1">
    <property type="nucleotide sequence ID" value="NZ_JAPDOD010000049.1"/>
</dbReference>
<keyword evidence="14" id="KW-1185">Reference proteome</keyword>
<evidence type="ECO:0000256" key="9">
    <source>
        <dbReference type="ARBA" id="ARBA00037230"/>
    </source>
</evidence>
<evidence type="ECO:0000256" key="7">
    <source>
        <dbReference type="ARBA" id="ARBA00022989"/>
    </source>
</evidence>
<evidence type="ECO:0000256" key="4">
    <source>
        <dbReference type="ARBA" id="ARBA00022519"/>
    </source>
</evidence>
<feature type="transmembrane region" description="Helical" evidence="10">
    <location>
        <begin position="208"/>
        <end position="227"/>
    </location>
</feature>
<evidence type="ECO:0000313" key="13">
    <source>
        <dbReference type="EMBL" id="MDA0165613.1"/>
    </source>
</evidence>
<comment type="similarity">
    <text evidence="2">Belongs to the CcmF/CycK/Ccl1/NrfE/CcsA family.</text>
</comment>
<comment type="subcellular location">
    <subcellularLocation>
        <location evidence="1">Cell inner membrane</location>
        <topology evidence="1">Multi-pass membrane protein</topology>
    </subcellularLocation>
</comment>
<dbReference type="InterPro" id="IPR003568">
    <property type="entry name" value="Cyt_c_biogenesis_CcmF"/>
</dbReference>
<keyword evidence="4" id="KW-0997">Cell inner membrane</keyword>
<dbReference type="EMBL" id="JAPDOD010000049">
    <property type="protein sequence ID" value="MDA0165613.1"/>
    <property type="molecule type" value="Genomic_DNA"/>
</dbReference>
<reference evidence="13" key="1">
    <citation type="submission" date="2022-10" db="EMBL/GenBank/DDBJ databases">
        <title>The WGS of Solirubrobacter ginsenosidimutans DSM 21036.</title>
        <authorList>
            <person name="Jiang Z."/>
        </authorList>
    </citation>
    <scope>NUCLEOTIDE SEQUENCE</scope>
    <source>
        <strain evidence="13">DSM 21036</strain>
    </source>
</reference>
<dbReference type="Pfam" id="PF01578">
    <property type="entry name" value="Cytochrom_C_asm"/>
    <property type="match status" value="1"/>
</dbReference>
<dbReference type="GO" id="GO:0017004">
    <property type="term" value="P:cytochrome complex assembly"/>
    <property type="evidence" value="ECO:0007669"/>
    <property type="project" value="UniProtKB-KW"/>
</dbReference>
<sequence>MLIAGQACLIVAFAASLYGVAASLYGGHTHKREWVASGRRAMYAMAGATAVAFLTLELAFVNSDFDFATVASHSSTTTPLFYRLTAMWSSQEGSLLLWLFLLGMWSSLILFLTRYKLRVLAPYAQAVLLGFGAFFSSLLVFAESPFIKSPMPVAEGAGLNPLLRDPGMMIHPPMLYSGYTLFAVPFAFAVAALVTRRLDAEWIRSTRPFTLAAWCALGFGIVLGARWSYHELDWGGYWMWDPVENASLMPWLTATAFLHSVMIQERRGMLRIWNVSLVLATGVLAILGTFLVRSGVLNSIHAFGASTLGVPFLVLIGVMIAGSIALVATRAESLRSEHRLDSLLSREAIFLLNNLLLVAMCFVIFWGTFFPLIAEAVTGTQRNIGPPVYEQFIVPLALLLVLATGIGPVIAWRRATGSNLRRNLSKPAVAGLVVLALLIGLGQTRSWTALLMFSLAAFVVAGIVQELWRGVRARRATSREPVPLAFFSLVRRNRRRYGGYCVHFGIITLFVGVAASSSFKNVQDVALNPGQSKQMGDYTIKYVKPIAELHAASNGRLERISFGAQLAVSKNGGPPTPLRTSKDYFPSQDSTLGPVSRFFDGETTTEVGLDASLHNDVWAAIAPDIVKIQPRIAEGDKLFDKAADDLTPQQSSEFLALALKGLASRYAQDPPAARFRFEVNPMVSWIWIGGLIVLLGGFIAGWPTKRGMTRNLSARYAARVGTEVREPDRVPA</sequence>
<comment type="caution">
    <text evidence="13">The sequence shown here is derived from an EMBL/GenBank/DDBJ whole genome shotgun (WGS) entry which is preliminary data.</text>
</comment>
<dbReference type="InterPro" id="IPR032523">
    <property type="entry name" value="CcmF_C"/>
</dbReference>
<protein>
    <submittedName>
        <fullName evidence="13">Cytochrome c biogenesis protein CcsA</fullName>
    </submittedName>
</protein>
<evidence type="ECO:0000256" key="6">
    <source>
        <dbReference type="ARBA" id="ARBA00022748"/>
    </source>
</evidence>
<dbReference type="PANTHER" id="PTHR43653">
    <property type="entry name" value="CYTOCHROME C ASSEMBLY PROTEIN-RELATED"/>
    <property type="match status" value="1"/>
</dbReference>
<evidence type="ECO:0000256" key="1">
    <source>
        <dbReference type="ARBA" id="ARBA00004429"/>
    </source>
</evidence>
<feature type="transmembrane region" description="Helical" evidence="10">
    <location>
        <begin position="682"/>
        <end position="702"/>
    </location>
</feature>
<feature type="transmembrane region" description="Helical" evidence="10">
    <location>
        <begin position="497"/>
        <end position="519"/>
    </location>
</feature>
<keyword evidence="3" id="KW-1003">Cell membrane</keyword>
<dbReference type="GO" id="GO:0020037">
    <property type="term" value="F:heme binding"/>
    <property type="evidence" value="ECO:0007669"/>
    <property type="project" value="InterPro"/>
</dbReference>
<feature type="transmembrane region" description="Helical" evidence="10">
    <location>
        <begin position="349"/>
        <end position="372"/>
    </location>
</feature>
<feature type="transmembrane region" description="Helical" evidence="10">
    <location>
        <begin position="95"/>
        <end position="113"/>
    </location>
</feature>
<gene>
    <name evidence="13" type="primary">ccsA</name>
    <name evidence="13" type="ORF">OM076_35420</name>
</gene>
<dbReference type="GO" id="GO:0005886">
    <property type="term" value="C:plasma membrane"/>
    <property type="evidence" value="ECO:0007669"/>
    <property type="project" value="UniProtKB-SubCell"/>
</dbReference>
<feature type="transmembrane region" description="Helical" evidence="10">
    <location>
        <begin position="424"/>
        <end position="441"/>
    </location>
</feature>
<dbReference type="InterPro" id="IPR003567">
    <property type="entry name" value="Cyt_c_biogenesis"/>
</dbReference>
<dbReference type="PRINTS" id="PR01410">
    <property type="entry name" value="CCBIOGENESIS"/>
</dbReference>
<evidence type="ECO:0000256" key="5">
    <source>
        <dbReference type="ARBA" id="ARBA00022692"/>
    </source>
</evidence>
<feature type="transmembrane region" description="Helical" evidence="10">
    <location>
        <begin position="308"/>
        <end position="328"/>
    </location>
</feature>
<name>A0A9X3SA44_9ACTN</name>
<feature type="transmembrane region" description="Helical" evidence="10">
    <location>
        <begin position="392"/>
        <end position="412"/>
    </location>
</feature>
<feature type="transmembrane region" description="Helical" evidence="10">
    <location>
        <begin position="120"/>
        <end position="142"/>
    </location>
</feature>
<organism evidence="13 14">
    <name type="scientific">Solirubrobacter ginsenosidimutans</name>
    <dbReference type="NCBI Taxonomy" id="490573"/>
    <lineage>
        <taxon>Bacteria</taxon>
        <taxon>Bacillati</taxon>
        <taxon>Actinomycetota</taxon>
        <taxon>Thermoleophilia</taxon>
        <taxon>Solirubrobacterales</taxon>
        <taxon>Solirubrobacteraceae</taxon>
        <taxon>Solirubrobacter</taxon>
    </lineage>
</organism>
<dbReference type="PRINTS" id="PR01411">
    <property type="entry name" value="CCMFBIOGNSIS"/>
</dbReference>
<keyword evidence="6" id="KW-0201">Cytochrome c-type biogenesis</keyword>
<feature type="transmembrane region" description="Helical" evidence="10">
    <location>
        <begin position="40"/>
        <end position="61"/>
    </location>
</feature>
<feature type="domain" description="Cytochrome c assembly protein" evidence="11">
    <location>
        <begin position="88"/>
        <end position="294"/>
    </location>
</feature>
<feature type="transmembrane region" description="Helical" evidence="10">
    <location>
        <begin position="275"/>
        <end position="296"/>
    </location>
</feature>
<evidence type="ECO:0000259" key="11">
    <source>
        <dbReference type="Pfam" id="PF01578"/>
    </source>
</evidence>
<evidence type="ECO:0000256" key="8">
    <source>
        <dbReference type="ARBA" id="ARBA00023136"/>
    </source>
</evidence>
<dbReference type="InterPro" id="IPR002541">
    <property type="entry name" value="Cyt_c_assembly"/>
</dbReference>
<feature type="transmembrane region" description="Helical" evidence="10">
    <location>
        <begin position="6"/>
        <end position="28"/>
    </location>
</feature>